<proteinExistence type="predicted"/>
<name>A0A5C1HXF1_9SPHI</name>
<evidence type="ECO:0000259" key="2">
    <source>
        <dbReference type="Pfam" id="PF07593"/>
    </source>
</evidence>
<accession>A0A5C1HXF1</accession>
<evidence type="ECO:0000313" key="3">
    <source>
        <dbReference type="EMBL" id="QEM10567.1"/>
    </source>
</evidence>
<dbReference type="InterPro" id="IPR013517">
    <property type="entry name" value="FG-GAP"/>
</dbReference>
<dbReference type="Proteomes" id="UP000251402">
    <property type="component" value="Chromosome"/>
</dbReference>
<dbReference type="KEGG" id="mrub:DEO27_011205"/>
<keyword evidence="4" id="KW-1185">Reference proteome</keyword>
<protein>
    <submittedName>
        <fullName evidence="3">VCBS repeat-containing protein</fullName>
    </submittedName>
</protein>
<sequence length="1191" mass="132462">MKKFYPALLLVSVVIFSCAKKKTTLFELISSSHSGITFNNLITENDSINPIDNANVYNGGGVGIGDFNNDGLPDIYFSGNMVSNKLYLNRGDFKFDDITEKAGVNGLGKWGRGVAVIDINNDGWPDIYVCNSLLQDGVKRQNLLYVNQGTDKEGIPHFKEEEKAYGLDIQTYSTMATFFDYNNDGWLDMYLTVNRPGDNYYANQFRPIITDGSGKSTGRLYENKWDSKLKHPVFTDVSKKAGISIEGYGHAATVVDINRDGWKDIYVTNDFISPNILYINNGDGTFTNRSKEYFKHTSMNAMGQDIEDLNNDGLADVFELDMSPPDNYRKKMMSMPDAYQSYELFNHYAYQYQYARNTLQVNQGPGLGQNDSIKGPVFSETGFLSGITETDWSWTPLITDFNNDGYRDIIVTNGFPRDVTDHDFIVFRNNPYSTASKKTILNQIPTVKIHNYAFQNNGDLNFGDVSSQWGLDIPTFSNGAAYADLNNDGAMDMVINNINDEALVYKNNSRTLTPQTSNYLRVKLNGDSFNRNGIGAWIDIYYAGGQHQVYENNPYRGYLSTIQNIAHFGLGKYSVLDSVVVRWPNKHKQVLRSVKANQMLNVNIGDANQPYNWVVPHKNTGSLFTEITGAAGINYKHKEDDFADFSIQKLLPHKLSAYTPALAAGDIDGNGLDDIAIGGNSKFPAQVFLQQANGRFSQRNLIEAKPDSANYKDESLLLFDADGDGKLDLYVASGGYESAPGTKNYADRVYLNDGRGHFMEQKDALPGNLTSKLCVRAFDYNKDGKLDLLITGRVDPWHYPNPVSSFILRNDSKPGKLQFTDVTSSVAPCLKNLGLTCDALVTDYDNDGWPDLIIAGEWMPITFIKNVHGKFVNSTAASGVTGKIGWWNSIVAGDFRHSGKIDYIVGNLGKNSFFKANDKEPVYITAGDFDKRRTTDAFPSLFLTDTDGVKREFPSFVRDDAVKQMISLRKKFTNYRSFGHATLQDLLSPEQFKSALRLKANTLTSCYLENLGNGKFRMHPLPNYAQVSAINGMVVDDFDGDGNLDVAINGNDYGTNVSVGRYDALDGLLLKGDGKGGFKQLSILQSGVYIPGDGKALVKLKGKDNRYYLAASQRNGNLQLLKLNMPAKTIRIESQDAYAEVSAKDGSVTRQEFYYGSSFLSQSARFLNVSPGTQKVTIVSNNGKIREIKLD</sequence>
<dbReference type="RefSeq" id="WP_112566323.1">
    <property type="nucleotide sequence ID" value="NZ_CP043450.1"/>
</dbReference>
<dbReference type="InterPro" id="IPR028994">
    <property type="entry name" value="Integrin_alpha_N"/>
</dbReference>
<dbReference type="PANTHER" id="PTHR16026">
    <property type="entry name" value="CARTILAGE ACIDIC PROTEIN 1"/>
    <property type="match status" value="1"/>
</dbReference>
<dbReference type="PANTHER" id="PTHR16026:SF0">
    <property type="entry name" value="CARTILAGE ACIDIC PROTEIN 1"/>
    <property type="match status" value="1"/>
</dbReference>
<feature type="domain" description="ASPIC/UnbV" evidence="2">
    <location>
        <begin position="533"/>
        <end position="600"/>
    </location>
</feature>
<dbReference type="InterPro" id="IPR027039">
    <property type="entry name" value="Crtac1"/>
</dbReference>
<dbReference type="InterPro" id="IPR011519">
    <property type="entry name" value="UnbV_ASPIC"/>
</dbReference>
<dbReference type="PROSITE" id="PS51257">
    <property type="entry name" value="PROKAR_LIPOPROTEIN"/>
    <property type="match status" value="1"/>
</dbReference>
<dbReference type="Pfam" id="PF07593">
    <property type="entry name" value="UnbV_ASPIC"/>
    <property type="match status" value="1"/>
</dbReference>
<dbReference type="AlphaFoldDB" id="A0A5C1HXF1"/>
<dbReference type="OrthoDB" id="974255at2"/>
<dbReference type="EMBL" id="CP043450">
    <property type="protein sequence ID" value="QEM10567.1"/>
    <property type="molecule type" value="Genomic_DNA"/>
</dbReference>
<evidence type="ECO:0000313" key="4">
    <source>
        <dbReference type="Proteomes" id="UP000251402"/>
    </source>
</evidence>
<organism evidence="3 4">
    <name type="scientific">Mucilaginibacter rubeus</name>
    <dbReference type="NCBI Taxonomy" id="2027860"/>
    <lineage>
        <taxon>Bacteria</taxon>
        <taxon>Pseudomonadati</taxon>
        <taxon>Bacteroidota</taxon>
        <taxon>Sphingobacteriia</taxon>
        <taxon>Sphingobacteriales</taxon>
        <taxon>Sphingobacteriaceae</taxon>
        <taxon>Mucilaginibacter</taxon>
    </lineage>
</organism>
<dbReference type="Gene3D" id="2.130.10.130">
    <property type="entry name" value="Integrin alpha, N-terminal"/>
    <property type="match status" value="4"/>
</dbReference>
<dbReference type="SUPFAM" id="SSF69318">
    <property type="entry name" value="Integrin alpha N-terminal domain"/>
    <property type="match status" value="3"/>
</dbReference>
<keyword evidence="1" id="KW-0732">Signal</keyword>
<evidence type="ECO:0000256" key="1">
    <source>
        <dbReference type="ARBA" id="ARBA00022729"/>
    </source>
</evidence>
<gene>
    <name evidence="3" type="ORF">DEO27_011205</name>
</gene>
<reference evidence="3" key="1">
    <citation type="submission" date="2019-08" db="EMBL/GenBank/DDBJ databases">
        <title>Comparative genome analysis confer to the adaptation heavy metal polluted environment.</title>
        <authorList>
            <person name="Li Y."/>
        </authorList>
    </citation>
    <scope>NUCLEOTIDE SEQUENCE [LARGE SCALE GENOMIC DNA]</scope>
    <source>
        <strain evidence="3">P1</strain>
    </source>
</reference>
<dbReference type="Pfam" id="PF13517">
    <property type="entry name" value="FG-GAP_3"/>
    <property type="match status" value="4"/>
</dbReference>